<dbReference type="SMART" id="SM00877">
    <property type="entry name" value="BMC"/>
    <property type="match status" value="1"/>
</dbReference>
<evidence type="ECO:0000256" key="1">
    <source>
        <dbReference type="ARBA" id="ARBA00024322"/>
    </source>
</evidence>
<accession>A0A6L5XY57</accession>
<dbReference type="Proteomes" id="UP000482209">
    <property type="component" value="Unassembled WGS sequence"/>
</dbReference>
<name>A0A6L5XY57_9FIRM</name>
<dbReference type="EMBL" id="VUMT01000009">
    <property type="protein sequence ID" value="MSS63725.1"/>
    <property type="molecule type" value="Genomic_DNA"/>
</dbReference>
<evidence type="ECO:0000313" key="5">
    <source>
        <dbReference type="Proteomes" id="UP000482209"/>
    </source>
</evidence>
<proteinExistence type="predicted"/>
<keyword evidence="2" id="KW-1283">Bacterial microcompartment</keyword>
<dbReference type="GO" id="GO:0031469">
    <property type="term" value="C:bacterial microcompartment"/>
    <property type="evidence" value="ECO:0007669"/>
    <property type="project" value="UniProtKB-SubCell"/>
</dbReference>
<evidence type="ECO:0000256" key="2">
    <source>
        <dbReference type="ARBA" id="ARBA00024446"/>
    </source>
</evidence>
<organism evidence="4 5">
    <name type="scientific">Velocimicrobium porci</name>
    <dbReference type="NCBI Taxonomy" id="2606634"/>
    <lineage>
        <taxon>Bacteria</taxon>
        <taxon>Bacillati</taxon>
        <taxon>Bacillota</taxon>
        <taxon>Clostridia</taxon>
        <taxon>Lachnospirales</taxon>
        <taxon>Lachnospiraceae</taxon>
        <taxon>Velocimicrobium</taxon>
    </lineage>
</organism>
<sequence length="100" mass="11039">MEYRIIKSPSNGTIDILKRRSGGKMEQDMVFDAVGLLQGKMIDMIFAADIAEKAVGVLVEDIKGSCPQNMILLAIYGDTSSVESAISEIKERLEERSRIC</sequence>
<dbReference type="AlphaFoldDB" id="A0A6L5XY57"/>
<dbReference type="Pfam" id="PF00936">
    <property type="entry name" value="BMC"/>
    <property type="match status" value="1"/>
</dbReference>
<evidence type="ECO:0000259" key="3">
    <source>
        <dbReference type="SMART" id="SM00877"/>
    </source>
</evidence>
<protein>
    <submittedName>
        <fullName evidence="4">BMC domain-containing protein</fullName>
    </submittedName>
</protein>
<comment type="caution">
    <text evidence="4">The sequence shown here is derived from an EMBL/GenBank/DDBJ whole genome shotgun (WGS) entry which is preliminary data.</text>
</comment>
<comment type="subcellular location">
    <subcellularLocation>
        <location evidence="1">Bacterial microcompartment</location>
    </subcellularLocation>
</comment>
<dbReference type="SUPFAM" id="SSF143414">
    <property type="entry name" value="CcmK-like"/>
    <property type="match status" value="1"/>
</dbReference>
<keyword evidence="5" id="KW-1185">Reference proteome</keyword>
<feature type="domain" description="Bacterial microcompartment" evidence="3">
    <location>
        <begin position="32"/>
        <end position="99"/>
    </location>
</feature>
<dbReference type="Gene3D" id="3.30.70.1710">
    <property type="match status" value="1"/>
</dbReference>
<reference evidence="4 5" key="1">
    <citation type="submission" date="2019-08" db="EMBL/GenBank/DDBJ databases">
        <title>In-depth cultivation of the pig gut microbiome towards novel bacterial diversity and tailored functional studies.</title>
        <authorList>
            <person name="Wylensek D."/>
            <person name="Hitch T.C.A."/>
            <person name="Clavel T."/>
        </authorList>
    </citation>
    <scope>NUCLEOTIDE SEQUENCE [LARGE SCALE GENOMIC DNA]</scope>
    <source>
        <strain evidence="4 5">WCA-693-APC-MOT-I</strain>
    </source>
</reference>
<dbReference type="InterPro" id="IPR000249">
    <property type="entry name" value="BMC_dom"/>
</dbReference>
<gene>
    <name evidence="4" type="ORF">FYJ58_07515</name>
</gene>
<evidence type="ECO:0000313" key="4">
    <source>
        <dbReference type="EMBL" id="MSS63725.1"/>
    </source>
</evidence>
<dbReference type="InterPro" id="IPR037233">
    <property type="entry name" value="CcmK-like_sf"/>
</dbReference>